<keyword evidence="2" id="KW-1185">Reference proteome</keyword>
<sequence>MIWGFFFVLNRRTKSTNTTKPQQHQGLRPLLDIDCDQRHQPLRSVTREGSSTTTSNLRQRSITATNNLQLRSANPANPDCNQPLRPTIFDCDQQTQIAINDSNEPSELRRHLLPLR</sequence>
<reference evidence="1 2" key="1">
    <citation type="submission" date="2024-02" db="EMBL/GenBank/DDBJ databases">
        <authorList>
            <person name="Vignale AGUSTIN F."/>
            <person name="Sosa J E."/>
            <person name="Modenutti C."/>
        </authorList>
    </citation>
    <scope>NUCLEOTIDE SEQUENCE [LARGE SCALE GENOMIC DNA]</scope>
</reference>
<name>A0ABC8SEM2_9AQUA</name>
<dbReference type="Proteomes" id="UP001642360">
    <property type="component" value="Unassembled WGS sequence"/>
</dbReference>
<evidence type="ECO:0000313" key="1">
    <source>
        <dbReference type="EMBL" id="CAK9155646.1"/>
    </source>
</evidence>
<dbReference type="AlphaFoldDB" id="A0ABC8SEM2"/>
<comment type="caution">
    <text evidence="1">The sequence shown here is derived from an EMBL/GenBank/DDBJ whole genome shotgun (WGS) entry which is preliminary data.</text>
</comment>
<evidence type="ECO:0000313" key="2">
    <source>
        <dbReference type="Proteomes" id="UP001642360"/>
    </source>
</evidence>
<organism evidence="1 2">
    <name type="scientific">Ilex paraguariensis</name>
    <name type="common">yerba mate</name>
    <dbReference type="NCBI Taxonomy" id="185542"/>
    <lineage>
        <taxon>Eukaryota</taxon>
        <taxon>Viridiplantae</taxon>
        <taxon>Streptophyta</taxon>
        <taxon>Embryophyta</taxon>
        <taxon>Tracheophyta</taxon>
        <taxon>Spermatophyta</taxon>
        <taxon>Magnoliopsida</taxon>
        <taxon>eudicotyledons</taxon>
        <taxon>Gunneridae</taxon>
        <taxon>Pentapetalae</taxon>
        <taxon>asterids</taxon>
        <taxon>campanulids</taxon>
        <taxon>Aquifoliales</taxon>
        <taxon>Aquifoliaceae</taxon>
        <taxon>Ilex</taxon>
    </lineage>
</organism>
<gene>
    <name evidence="1" type="ORF">ILEXP_LOCUS24058</name>
</gene>
<dbReference type="EMBL" id="CAUOFW020002724">
    <property type="protein sequence ID" value="CAK9155646.1"/>
    <property type="molecule type" value="Genomic_DNA"/>
</dbReference>
<accession>A0ABC8SEM2</accession>
<protein>
    <submittedName>
        <fullName evidence="1">Uncharacterized protein</fullName>
    </submittedName>
</protein>
<proteinExistence type="predicted"/>